<keyword evidence="4" id="KW-0346">Stress response</keyword>
<evidence type="ECO:0000256" key="1">
    <source>
        <dbReference type="ARBA" id="ARBA00007381"/>
    </source>
</evidence>
<evidence type="ECO:0000256" key="3">
    <source>
        <dbReference type="ARBA" id="ARBA00022840"/>
    </source>
</evidence>
<keyword evidence="2" id="KW-0547">Nucleotide-binding</keyword>
<dbReference type="Gene3D" id="3.30.420.40">
    <property type="match status" value="1"/>
</dbReference>
<dbReference type="InterPro" id="IPR013126">
    <property type="entry name" value="Hsp_70_fam"/>
</dbReference>
<accession>A0AAU0MTA5</accession>
<evidence type="ECO:0000256" key="2">
    <source>
        <dbReference type="ARBA" id="ARBA00022741"/>
    </source>
</evidence>
<dbReference type="InterPro" id="IPR018181">
    <property type="entry name" value="Heat_shock_70_CS"/>
</dbReference>
<dbReference type="CDD" id="cd10229">
    <property type="entry name" value="ASKHA_NBD_HSP70_HSPA12"/>
    <property type="match status" value="1"/>
</dbReference>
<organism evidence="4">
    <name type="scientific">Urechis unicinctus</name>
    <name type="common">Fat innkeeper worm</name>
    <name type="synonym">Chinese penis fish</name>
    <dbReference type="NCBI Taxonomy" id="6432"/>
    <lineage>
        <taxon>Eukaryota</taxon>
        <taxon>Metazoa</taxon>
        <taxon>Spiralia</taxon>
        <taxon>Lophotrochozoa</taxon>
        <taxon>Annelida</taxon>
        <taxon>Polychaeta</taxon>
        <taxon>Echiura</taxon>
        <taxon>Xenopneusta</taxon>
        <taxon>Urechidae</taxon>
        <taxon>Urechis</taxon>
    </lineage>
</organism>
<dbReference type="SUPFAM" id="SSF53067">
    <property type="entry name" value="Actin-like ATPase domain"/>
    <property type="match status" value="2"/>
</dbReference>
<dbReference type="PROSITE" id="PS00297">
    <property type="entry name" value="HSP70_1"/>
    <property type="match status" value="1"/>
</dbReference>
<sequence length="575" mass="64362">MDQPYVMVAAIDLGTTYSGYTFSTTYDQNTIYSFNKWGTSVNIPFSQKTPTCLLTDQNLQFVAMGYEAQRQYKEMDDEILNFRYFEGFKMSLHLDKNINQDSVIQDSTGLSCPALDIFAMMLRELGNHLMEQVKCRVDSVPTNCQIRWVVTVPAIWTDAAKQFMRMAAVKAGLVDIPKADNLLIALEPEVASMYCAKLPLKEFPSSPTTHEFKEGLKYVVIDAGGGTLDVTVHELLTGGGLTELHCANGGAMGAHKVNVRFIEVLRRVFKHHDFIDKCRSESPGVFLDLQCSFETIKRSVDPEKKNSALIPINMELSDLHRELYGESIVKSITPDYQKQGVRIRSGMLTLPYSVLLDIFSPVVDDVVTYVCNLLTKPELDGVETVLLVGGFSDCVLLQKSLRQALRSDLAILIPNDAWSAVLKGAVMFGHDPTWIRGRKSQRTYGIAGMVTFNPLYHRLSQRITLNERELVRNAFVMLIQKGEPLRSITKRCKPAAYNTKLMEFKIYATPKKIPTFVDDAESVMVAMVTVELEGCGIDREVEVEVKFDGPETGIAARDISGKGQVVKADINFLRQ</sequence>
<dbReference type="GO" id="GO:0005524">
    <property type="term" value="F:ATP binding"/>
    <property type="evidence" value="ECO:0007669"/>
    <property type="project" value="UniProtKB-KW"/>
</dbReference>
<name>A0AAU0MTA5_UREUN</name>
<reference evidence="4" key="1">
    <citation type="submission" date="2022-02" db="EMBL/GenBank/DDBJ databases">
        <authorList>
            <person name="Liu D.D."/>
        </authorList>
    </citation>
    <scope>NUCLEOTIDE SEQUENCE</scope>
</reference>
<dbReference type="InterPro" id="IPR043129">
    <property type="entry name" value="ATPase_NBD"/>
</dbReference>
<protein>
    <submittedName>
        <fullName evidence="4">Heat shock protein family A member 12 variant X8</fullName>
    </submittedName>
</protein>
<gene>
    <name evidence="4" type="primary">HSPA12</name>
</gene>
<dbReference type="AlphaFoldDB" id="A0AAU0MTA5"/>
<dbReference type="Pfam" id="PF00012">
    <property type="entry name" value="HSP70"/>
    <property type="match status" value="1"/>
</dbReference>
<dbReference type="EMBL" id="OM803168">
    <property type="protein sequence ID" value="WOS59947.1"/>
    <property type="molecule type" value="mRNA"/>
</dbReference>
<evidence type="ECO:0000313" key="4">
    <source>
        <dbReference type="EMBL" id="WOS59947.1"/>
    </source>
</evidence>
<dbReference type="PANTHER" id="PTHR14187:SF5">
    <property type="entry name" value="HEAT SHOCK 70 KDA PROTEIN 12A"/>
    <property type="match status" value="1"/>
</dbReference>
<proteinExistence type="evidence at transcript level"/>
<keyword evidence="3" id="KW-0067">ATP-binding</keyword>
<comment type="similarity">
    <text evidence="1">Belongs to the heat shock protein 70 family.</text>
</comment>
<dbReference type="PANTHER" id="PTHR14187">
    <property type="entry name" value="ALPHA KINASE/ELONGATION FACTOR 2 KINASE"/>
    <property type="match status" value="1"/>
</dbReference>
<dbReference type="GO" id="GO:0140662">
    <property type="term" value="F:ATP-dependent protein folding chaperone"/>
    <property type="evidence" value="ECO:0007669"/>
    <property type="project" value="InterPro"/>
</dbReference>